<dbReference type="RefSeq" id="WP_221250607.1">
    <property type="nucleotide sequence ID" value="NZ_AP024355.1"/>
</dbReference>
<reference evidence="2 3" key="2">
    <citation type="journal article" date="2021" name="Int. J. Syst. Evol. Microbiol.">
        <title>Isolation and Polyphasic Characterization of Desulfuromonas versatilis sp. Nov., an Electrogenic Bacteria Capable of Versatile Metabolism Isolated from a Graphene Oxide-Reducing Enrichment Culture.</title>
        <authorList>
            <person name="Xie L."/>
            <person name="Yoshida N."/>
            <person name="Ishii S."/>
            <person name="Meng L."/>
        </authorList>
    </citation>
    <scope>NUCLEOTIDE SEQUENCE [LARGE SCALE GENOMIC DNA]</scope>
    <source>
        <strain evidence="2 3">NIT-T3</strain>
    </source>
</reference>
<dbReference type="InterPro" id="IPR002545">
    <property type="entry name" value="CheW-lke_dom"/>
</dbReference>
<proteinExistence type="predicted"/>
<dbReference type="Proteomes" id="UP001319827">
    <property type="component" value="Chromosome"/>
</dbReference>
<name>A0ABM8HNT2_9BACT</name>
<sequence>MKTSDQLVIFSLNGISCALPLPAVERVYRAVEVTPLPKVPKIVLGLVNTRGKLLPVLDIRSLFSLPPKEVEPSDHLLIARTARRTVALLVDQVTDTLVLDESRQAVTIPGDIVPGIKHLQGVVKLTDGPLLIHDLDTFLSIEEELALDLALTSSEAQDR</sequence>
<dbReference type="InterPro" id="IPR036061">
    <property type="entry name" value="CheW-like_dom_sf"/>
</dbReference>
<evidence type="ECO:0000313" key="3">
    <source>
        <dbReference type="Proteomes" id="UP001319827"/>
    </source>
</evidence>
<feature type="domain" description="CheW-like" evidence="1">
    <location>
        <begin position="4"/>
        <end position="144"/>
    </location>
</feature>
<dbReference type="InterPro" id="IPR039315">
    <property type="entry name" value="CheW"/>
</dbReference>
<gene>
    <name evidence="2" type="ORF">DESUT3_01980</name>
</gene>
<reference evidence="2 3" key="1">
    <citation type="journal article" date="2016" name="C (Basel)">
        <title>Selective Growth of and Electricity Production by Marine Exoelectrogenic Bacteria in Self-Aggregated Hydrogel of Microbially Reduced Graphene Oxide.</title>
        <authorList>
            <person name="Yoshida N."/>
            <person name="Goto Y."/>
            <person name="Miyata Y."/>
        </authorList>
    </citation>
    <scope>NUCLEOTIDE SEQUENCE [LARGE SCALE GENOMIC DNA]</scope>
    <source>
        <strain evidence="2 3">NIT-T3</strain>
    </source>
</reference>
<dbReference type="EMBL" id="AP024355">
    <property type="protein sequence ID" value="BCR03129.1"/>
    <property type="molecule type" value="Genomic_DNA"/>
</dbReference>
<dbReference type="PANTHER" id="PTHR22617:SF23">
    <property type="entry name" value="CHEMOTAXIS PROTEIN CHEW"/>
    <property type="match status" value="1"/>
</dbReference>
<dbReference type="SMART" id="SM00260">
    <property type="entry name" value="CheW"/>
    <property type="match status" value="1"/>
</dbReference>
<dbReference type="Gene3D" id="2.40.50.180">
    <property type="entry name" value="CheA-289, Domain 4"/>
    <property type="match status" value="1"/>
</dbReference>
<organism evidence="2 3">
    <name type="scientific">Desulfuromonas versatilis</name>
    <dbReference type="NCBI Taxonomy" id="2802975"/>
    <lineage>
        <taxon>Bacteria</taxon>
        <taxon>Pseudomonadati</taxon>
        <taxon>Thermodesulfobacteriota</taxon>
        <taxon>Desulfuromonadia</taxon>
        <taxon>Desulfuromonadales</taxon>
        <taxon>Desulfuromonadaceae</taxon>
        <taxon>Desulfuromonas</taxon>
    </lineage>
</organism>
<evidence type="ECO:0000313" key="2">
    <source>
        <dbReference type="EMBL" id="BCR03129.1"/>
    </source>
</evidence>
<dbReference type="Gene3D" id="2.30.30.40">
    <property type="entry name" value="SH3 Domains"/>
    <property type="match status" value="1"/>
</dbReference>
<evidence type="ECO:0000259" key="1">
    <source>
        <dbReference type="PROSITE" id="PS50851"/>
    </source>
</evidence>
<dbReference type="Pfam" id="PF01584">
    <property type="entry name" value="CheW"/>
    <property type="match status" value="1"/>
</dbReference>
<accession>A0ABM8HNT2</accession>
<protein>
    <recommendedName>
        <fullName evidence="1">CheW-like domain-containing protein</fullName>
    </recommendedName>
</protein>
<dbReference type="PANTHER" id="PTHR22617">
    <property type="entry name" value="CHEMOTAXIS SENSOR HISTIDINE KINASE-RELATED"/>
    <property type="match status" value="1"/>
</dbReference>
<dbReference type="SUPFAM" id="SSF50341">
    <property type="entry name" value="CheW-like"/>
    <property type="match status" value="1"/>
</dbReference>
<dbReference type="PROSITE" id="PS50851">
    <property type="entry name" value="CHEW"/>
    <property type="match status" value="1"/>
</dbReference>
<keyword evidence="3" id="KW-1185">Reference proteome</keyword>